<reference evidence="6" key="1">
    <citation type="journal article" date="2019" name="Int. J. Syst. Evol. Microbiol.">
        <title>The Global Catalogue of Microorganisms (GCM) 10K type strain sequencing project: providing services to taxonomists for standard genome sequencing and annotation.</title>
        <authorList>
            <consortium name="The Broad Institute Genomics Platform"/>
            <consortium name="The Broad Institute Genome Sequencing Center for Infectious Disease"/>
            <person name="Wu L."/>
            <person name="Ma J."/>
        </authorList>
    </citation>
    <scope>NUCLEOTIDE SEQUENCE [LARGE SCALE GENOMIC DNA]</scope>
    <source>
        <strain evidence="6">CGMCC 4.7181</strain>
    </source>
</reference>
<comment type="similarity">
    <text evidence="1">Belongs to the bacterial solute-binding protein 1 family.</text>
</comment>
<dbReference type="PANTHER" id="PTHR30061">
    <property type="entry name" value="MALTOSE-BINDING PERIPLASMIC PROTEIN"/>
    <property type="match status" value="1"/>
</dbReference>
<evidence type="ECO:0000256" key="4">
    <source>
        <dbReference type="SAM" id="SignalP"/>
    </source>
</evidence>
<keyword evidence="2" id="KW-0813">Transport</keyword>
<evidence type="ECO:0000256" key="3">
    <source>
        <dbReference type="ARBA" id="ARBA00022729"/>
    </source>
</evidence>
<evidence type="ECO:0000313" key="6">
    <source>
        <dbReference type="Proteomes" id="UP000638043"/>
    </source>
</evidence>
<evidence type="ECO:0000256" key="1">
    <source>
        <dbReference type="ARBA" id="ARBA00008520"/>
    </source>
</evidence>
<sequence length="428" mass="44795">MKRTIITTAVAGVALVTLTGCGGAAPTTPGDSGSTDAPSGGSAQELTIWNWGDADEAAAAYTEDVKAAFAEMHPDVTVEIVNQPFDQYYTLLGSAIEAGTGPDLALYNGGTQIKSRAASLVPVTDELADLKDQLAGWPAFEEGGETYSAPTFLQGFPIYFNKALFAEAGLDADNPPQTWDELTSACQAILDSTDASCFALGNKEGLGIEFFLSGFGSGVFTPEEYDAWIAGERDWTSEHATQVLQMWADSSADGWYNDGANSTAMFNDSFDIFSAGDAALVIGLMSGTAHWKQFDEFLGDDLGFVMPVATNDGTTVALPAEGGIGYGILNEEKKDLGVDWIRASVDHDALAAYSLAGGQITSDTTITLDTDISSANEIVAELPGSKPLLHTALGADELDLLHRLGQQLLNGDVTVADATAQLADAAKG</sequence>
<organism evidence="5 6">
    <name type="scientific">Microbacterium nanhaiense</name>
    <dbReference type="NCBI Taxonomy" id="1301026"/>
    <lineage>
        <taxon>Bacteria</taxon>
        <taxon>Bacillati</taxon>
        <taxon>Actinomycetota</taxon>
        <taxon>Actinomycetes</taxon>
        <taxon>Micrococcales</taxon>
        <taxon>Microbacteriaceae</taxon>
        <taxon>Microbacterium</taxon>
    </lineage>
</organism>
<proteinExistence type="inferred from homology"/>
<feature type="chain" id="PRO_5045081495" evidence="4">
    <location>
        <begin position="25"/>
        <end position="428"/>
    </location>
</feature>
<dbReference type="Proteomes" id="UP000638043">
    <property type="component" value="Unassembled WGS sequence"/>
</dbReference>
<dbReference type="PROSITE" id="PS51257">
    <property type="entry name" value="PROKAR_LIPOPROTEIN"/>
    <property type="match status" value="1"/>
</dbReference>
<dbReference type="RefSeq" id="WP_188701381.1">
    <property type="nucleotide sequence ID" value="NZ_BMMQ01000005.1"/>
</dbReference>
<dbReference type="Pfam" id="PF01547">
    <property type="entry name" value="SBP_bac_1"/>
    <property type="match status" value="1"/>
</dbReference>
<dbReference type="SUPFAM" id="SSF53850">
    <property type="entry name" value="Periplasmic binding protein-like II"/>
    <property type="match status" value="1"/>
</dbReference>
<dbReference type="InterPro" id="IPR006059">
    <property type="entry name" value="SBP"/>
</dbReference>
<comment type="caution">
    <text evidence="5">The sequence shown here is derived from an EMBL/GenBank/DDBJ whole genome shotgun (WGS) entry which is preliminary data.</text>
</comment>
<accession>A0ABQ2N2Q4</accession>
<dbReference type="Gene3D" id="3.40.190.10">
    <property type="entry name" value="Periplasmic binding protein-like II"/>
    <property type="match status" value="2"/>
</dbReference>
<protein>
    <submittedName>
        <fullName evidence="5">Sugar ABC transporter substrate-binding protein</fullName>
    </submittedName>
</protein>
<keyword evidence="6" id="KW-1185">Reference proteome</keyword>
<name>A0ABQ2N2Q4_9MICO</name>
<evidence type="ECO:0000313" key="5">
    <source>
        <dbReference type="EMBL" id="GGO64515.1"/>
    </source>
</evidence>
<dbReference type="EMBL" id="BMMQ01000005">
    <property type="protein sequence ID" value="GGO64515.1"/>
    <property type="molecule type" value="Genomic_DNA"/>
</dbReference>
<keyword evidence="3 4" id="KW-0732">Signal</keyword>
<feature type="signal peptide" evidence="4">
    <location>
        <begin position="1"/>
        <end position="24"/>
    </location>
</feature>
<evidence type="ECO:0000256" key="2">
    <source>
        <dbReference type="ARBA" id="ARBA00022448"/>
    </source>
</evidence>
<dbReference type="PANTHER" id="PTHR30061:SF50">
    <property type="entry name" value="MALTOSE_MALTODEXTRIN-BINDING PERIPLASMIC PROTEIN"/>
    <property type="match status" value="1"/>
</dbReference>
<gene>
    <name evidence="5" type="ORF">GCM10010910_19580</name>
</gene>